<dbReference type="InterPro" id="IPR013655">
    <property type="entry name" value="PAS_fold_3"/>
</dbReference>
<dbReference type="Gene3D" id="1.10.287.950">
    <property type="entry name" value="Methyl-accepting chemotaxis protein"/>
    <property type="match status" value="1"/>
</dbReference>
<dbReference type="GO" id="GO:0016020">
    <property type="term" value="C:membrane"/>
    <property type="evidence" value="ECO:0007669"/>
    <property type="project" value="InterPro"/>
</dbReference>
<dbReference type="SUPFAM" id="SSF55785">
    <property type="entry name" value="PYP-like sensor domain (PAS domain)"/>
    <property type="match status" value="1"/>
</dbReference>
<dbReference type="InterPro" id="IPR035965">
    <property type="entry name" value="PAS-like_dom_sf"/>
</dbReference>
<keyword evidence="1 2" id="KW-0807">Transducer</keyword>
<dbReference type="Proteomes" id="UP000199473">
    <property type="component" value="Unassembled WGS sequence"/>
</dbReference>
<dbReference type="PROSITE" id="PS50111">
    <property type="entry name" value="CHEMOTAXIS_TRANSDUC_2"/>
    <property type="match status" value="1"/>
</dbReference>
<dbReference type="GO" id="GO:0007165">
    <property type="term" value="P:signal transduction"/>
    <property type="evidence" value="ECO:0007669"/>
    <property type="project" value="UniProtKB-KW"/>
</dbReference>
<protein>
    <submittedName>
        <fullName evidence="6">Methyl-accepting chemotaxis sensory transducer with Pas/Pac sensor</fullName>
    </submittedName>
</protein>
<evidence type="ECO:0000259" key="3">
    <source>
        <dbReference type="PROSITE" id="PS50111"/>
    </source>
</evidence>
<gene>
    <name evidence="6" type="ORF">SAMN02745775_104183</name>
</gene>
<dbReference type="AlphaFoldDB" id="A0A1I4AU20"/>
<evidence type="ECO:0000256" key="1">
    <source>
        <dbReference type="ARBA" id="ARBA00023224"/>
    </source>
</evidence>
<feature type="domain" description="PAC" evidence="5">
    <location>
        <begin position="205"/>
        <end position="257"/>
    </location>
</feature>
<dbReference type="NCBIfam" id="TIGR00229">
    <property type="entry name" value="sensory_box"/>
    <property type="match status" value="1"/>
</dbReference>
<sequence>MFIRPARIDRAAERLAALDHLRARIMIADPALTITYMNASVIAMLREAEAELARELPRFSMDRLLGSNIDVFDKVRDPGRPLLAALDRPQAATIAIGSRAFDLVATPLLEAGRRSGFVVEWEDARPRLLGLDNAAKAAAISRAKAVIEFTPDGTILKANENFLAVMGYRAEEIVGRHHRLFVDDATGRSQEYAAFWQKLAAGTPATAEGRRIAKGGRVVWIDGSYNPILDEDGRVTKVVKFASDVTAQKELLGRLRGYIDSVDTAVGRSNREAEAARGAAGTATGDVQSVAGNAEALAASIHAIAGNMETSRGATDAAFAQAEAVGTDTQGLAGAAQAMGGIVALIRDIASQINLLALNATIEAARAGEAGKGFAVVAGEVKNLAVQAARATEQITREIDGLQARSASVAKAMASIREQVTTVREEVGRAAGAVSEQAAVTQAMSASARSAATAVSAVLSSVEEISTAVRDVSDTVGQTMEAAQALVS</sequence>
<organism evidence="6 7">
    <name type="scientific">Falsiroseomonas stagni DSM 19981</name>
    <dbReference type="NCBI Taxonomy" id="1123062"/>
    <lineage>
        <taxon>Bacteria</taxon>
        <taxon>Pseudomonadati</taxon>
        <taxon>Pseudomonadota</taxon>
        <taxon>Alphaproteobacteria</taxon>
        <taxon>Acetobacterales</taxon>
        <taxon>Roseomonadaceae</taxon>
        <taxon>Falsiroseomonas</taxon>
    </lineage>
</organism>
<evidence type="ECO:0000256" key="2">
    <source>
        <dbReference type="PROSITE-ProRule" id="PRU00284"/>
    </source>
</evidence>
<dbReference type="CDD" id="cd00130">
    <property type="entry name" value="PAS"/>
    <property type="match status" value="1"/>
</dbReference>
<evidence type="ECO:0000259" key="5">
    <source>
        <dbReference type="PROSITE" id="PS50113"/>
    </source>
</evidence>
<dbReference type="SMART" id="SM00283">
    <property type="entry name" value="MA"/>
    <property type="match status" value="1"/>
</dbReference>
<name>A0A1I4AU20_9PROT</name>
<dbReference type="PANTHER" id="PTHR32089">
    <property type="entry name" value="METHYL-ACCEPTING CHEMOTAXIS PROTEIN MCPB"/>
    <property type="match status" value="1"/>
</dbReference>
<feature type="domain" description="Methyl-accepting transducer" evidence="3">
    <location>
        <begin position="251"/>
        <end position="473"/>
    </location>
</feature>
<dbReference type="STRING" id="1123062.SAMN02745775_104183"/>
<dbReference type="PANTHER" id="PTHR32089:SF112">
    <property type="entry name" value="LYSOZYME-LIKE PROTEIN-RELATED"/>
    <property type="match status" value="1"/>
</dbReference>
<evidence type="ECO:0000313" key="7">
    <source>
        <dbReference type="Proteomes" id="UP000199473"/>
    </source>
</evidence>
<accession>A0A1I4AU20</accession>
<dbReference type="Pfam" id="PF08447">
    <property type="entry name" value="PAS_3"/>
    <property type="match status" value="1"/>
</dbReference>
<dbReference type="Pfam" id="PF00015">
    <property type="entry name" value="MCPsignal"/>
    <property type="match status" value="1"/>
</dbReference>
<evidence type="ECO:0000313" key="6">
    <source>
        <dbReference type="EMBL" id="SFK60058.1"/>
    </source>
</evidence>
<proteinExistence type="predicted"/>
<evidence type="ECO:0000259" key="4">
    <source>
        <dbReference type="PROSITE" id="PS50112"/>
    </source>
</evidence>
<dbReference type="InterPro" id="IPR001610">
    <property type="entry name" value="PAC"/>
</dbReference>
<dbReference type="RefSeq" id="WP_281244545.1">
    <property type="nucleotide sequence ID" value="NZ_FOSQ01000004.1"/>
</dbReference>
<dbReference type="PROSITE" id="PS50112">
    <property type="entry name" value="PAS"/>
    <property type="match status" value="1"/>
</dbReference>
<dbReference type="InterPro" id="IPR004089">
    <property type="entry name" value="MCPsignal_dom"/>
</dbReference>
<feature type="domain" description="PAS" evidence="4">
    <location>
        <begin position="152"/>
        <end position="176"/>
    </location>
</feature>
<dbReference type="SUPFAM" id="SSF58104">
    <property type="entry name" value="Methyl-accepting chemotaxis protein (MCP) signaling domain"/>
    <property type="match status" value="1"/>
</dbReference>
<dbReference type="SMART" id="SM00086">
    <property type="entry name" value="PAC"/>
    <property type="match status" value="1"/>
</dbReference>
<dbReference type="Gene3D" id="3.30.450.20">
    <property type="entry name" value="PAS domain"/>
    <property type="match status" value="2"/>
</dbReference>
<reference evidence="6 7" key="1">
    <citation type="submission" date="2016-10" db="EMBL/GenBank/DDBJ databases">
        <authorList>
            <person name="de Groot N.N."/>
        </authorList>
    </citation>
    <scope>NUCLEOTIDE SEQUENCE [LARGE SCALE GENOMIC DNA]</scope>
    <source>
        <strain evidence="6 7">DSM 19981</strain>
    </source>
</reference>
<dbReference type="InterPro" id="IPR000014">
    <property type="entry name" value="PAS"/>
</dbReference>
<keyword evidence="7" id="KW-1185">Reference proteome</keyword>
<dbReference type="PROSITE" id="PS50113">
    <property type="entry name" value="PAC"/>
    <property type="match status" value="1"/>
</dbReference>
<dbReference type="InterPro" id="IPR000700">
    <property type="entry name" value="PAS-assoc_C"/>
</dbReference>
<dbReference type="EMBL" id="FOSQ01000004">
    <property type="protein sequence ID" value="SFK60058.1"/>
    <property type="molecule type" value="Genomic_DNA"/>
</dbReference>